<dbReference type="OrthoDB" id="5497329at2"/>
<accession>A0A9X4NRL7</accession>
<dbReference type="SMART" id="SM00479">
    <property type="entry name" value="EXOIII"/>
    <property type="match status" value="1"/>
</dbReference>
<evidence type="ECO:0000313" key="2">
    <source>
        <dbReference type="EMBL" id="MDG5974784.1"/>
    </source>
</evidence>
<dbReference type="Proteomes" id="UP001152876">
    <property type="component" value="Unassembled WGS sequence"/>
</dbReference>
<dbReference type="InterPro" id="IPR013520">
    <property type="entry name" value="Ribonucl_H"/>
</dbReference>
<gene>
    <name evidence="2" type="ORF">H010_05935</name>
</gene>
<dbReference type="SUPFAM" id="SSF53098">
    <property type="entry name" value="Ribonuclease H-like"/>
    <property type="match status" value="1"/>
</dbReference>
<evidence type="ECO:0000313" key="3">
    <source>
        <dbReference type="Proteomes" id="UP001152876"/>
    </source>
</evidence>
<dbReference type="RefSeq" id="WP_068173854.1">
    <property type="nucleotide sequence ID" value="NZ_AOGK01000004.1"/>
</dbReference>
<dbReference type="GO" id="GO:0004527">
    <property type="term" value="F:exonuclease activity"/>
    <property type="evidence" value="ECO:0007669"/>
    <property type="project" value="UniProtKB-KW"/>
</dbReference>
<dbReference type="GO" id="GO:0006259">
    <property type="term" value="P:DNA metabolic process"/>
    <property type="evidence" value="ECO:0007669"/>
    <property type="project" value="UniProtKB-ARBA"/>
</dbReference>
<evidence type="ECO:0000259" key="1">
    <source>
        <dbReference type="SMART" id="SM00479"/>
    </source>
</evidence>
<feature type="domain" description="Exonuclease" evidence="1">
    <location>
        <begin position="31"/>
        <end position="193"/>
    </location>
</feature>
<keyword evidence="2" id="KW-0269">Exonuclease</keyword>
<keyword evidence="3" id="KW-1185">Reference proteome</keyword>
<dbReference type="GO" id="GO:0003676">
    <property type="term" value="F:nucleic acid binding"/>
    <property type="evidence" value="ECO:0007669"/>
    <property type="project" value="InterPro"/>
</dbReference>
<keyword evidence="2" id="KW-0540">Nuclease</keyword>
<dbReference type="InterPro" id="IPR012337">
    <property type="entry name" value="RNaseH-like_sf"/>
</dbReference>
<sequence length="213" mass="23710">MSALPQRVHAWWRRLLSGHRAGAAGRPELERWVVLDVETSGLDVSRDSLLAIAAVALRVDWARGRLDITLGDSFEVQLLHGVGEQRQRAGLEPAAALQALADFVQSSPLLAFRSGFDEGLIGRHCQQHLGRRLTNPWLDLESLCALTQGGVPARSLDDWLQHFGIECAQRHQAAADALAESELLLRIWPALSRQCRGWDDAARLAGHRRWLRD</sequence>
<proteinExistence type="predicted"/>
<name>A0A9X4NRL7_9BURK</name>
<comment type="caution">
    <text evidence="2">The sequence shown here is derived from an EMBL/GenBank/DDBJ whole genome shotgun (WGS) entry which is preliminary data.</text>
</comment>
<dbReference type="Gene3D" id="3.30.420.10">
    <property type="entry name" value="Ribonuclease H-like superfamily/Ribonuclease H"/>
    <property type="match status" value="1"/>
</dbReference>
<protein>
    <submittedName>
        <fullName evidence="2">Exonuclease</fullName>
    </submittedName>
</protein>
<dbReference type="AlphaFoldDB" id="A0A9X4NRL7"/>
<dbReference type="EMBL" id="AOGK01000004">
    <property type="protein sequence ID" value="MDG5974784.1"/>
    <property type="molecule type" value="Genomic_DNA"/>
</dbReference>
<reference evidence="2" key="1">
    <citation type="submission" date="2013-01" db="EMBL/GenBank/DDBJ databases">
        <title>Genome draft of Hydrogenophaga taeniospiralis 2K1.</title>
        <authorList>
            <person name="Gomila M."/>
            <person name="Lalucat J."/>
        </authorList>
    </citation>
    <scope>NUCLEOTIDE SEQUENCE</scope>
    <source>
        <strain evidence="2">CCUG 15921</strain>
    </source>
</reference>
<keyword evidence="2" id="KW-0378">Hydrolase</keyword>
<dbReference type="CDD" id="cd06127">
    <property type="entry name" value="DEDDh"/>
    <property type="match status" value="1"/>
</dbReference>
<dbReference type="Pfam" id="PF00929">
    <property type="entry name" value="RNase_T"/>
    <property type="match status" value="1"/>
</dbReference>
<organism evidence="2 3">
    <name type="scientific">Hydrogenophaga taeniospiralis CCUG 15921</name>
    <dbReference type="NCBI Taxonomy" id="1281780"/>
    <lineage>
        <taxon>Bacteria</taxon>
        <taxon>Pseudomonadati</taxon>
        <taxon>Pseudomonadota</taxon>
        <taxon>Betaproteobacteria</taxon>
        <taxon>Burkholderiales</taxon>
        <taxon>Comamonadaceae</taxon>
        <taxon>Hydrogenophaga</taxon>
    </lineage>
</organism>
<dbReference type="InterPro" id="IPR036397">
    <property type="entry name" value="RNaseH_sf"/>
</dbReference>